<dbReference type="EC" id="3.5.1.88" evidence="2"/>
<keyword evidence="2" id="KW-0479">Metal-binding</keyword>
<dbReference type="PRINTS" id="PR01576">
    <property type="entry name" value="PDEFORMYLASE"/>
</dbReference>
<comment type="caution">
    <text evidence="3">The sequence shown here is derived from an EMBL/GenBank/DDBJ whole genome shotgun (WGS) entry which is preliminary data.</text>
</comment>
<keyword evidence="2" id="KW-0408">Iron</keyword>
<dbReference type="PANTHER" id="PTHR10458:SF22">
    <property type="entry name" value="PEPTIDE DEFORMYLASE"/>
    <property type="match status" value="1"/>
</dbReference>
<comment type="catalytic activity">
    <reaction evidence="2">
        <text>N-terminal N-formyl-L-methionyl-[peptide] + H2O = N-terminal L-methionyl-[peptide] + formate</text>
        <dbReference type="Rhea" id="RHEA:24420"/>
        <dbReference type="Rhea" id="RHEA-COMP:10639"/>
        <dbReference type="Rhea" id="RHEA-COMP:10640"/>
        <dbReference type="ChEBI" id="CHEBI:15377"/>
        <dbReference type="ChEBI" id="CHEBI:15740"/>
        <dbReference type="ChEBI" id="CHEBI:49298"/>
        <dbReference type="ChEBI" id="CHEBI:64731"/>
        <dbReference type="EC" id="3.5.1.88"/>
    </reaction>
</comment>
<comment type="function">
    <text evidence="2">Removes the formyl group from the N-terminal Met of newly synthesized proteins. Requires at least a dipeptide for an efficient rate of reaction. N-terminal L-methionine is a prerequisite for activity but the enzyme has broad specificity at other positions.</text>
</comment>
<evidence type="ECO:0000256" key="1">
    <source>
        <dbReference type="ARBA" id="ARBA00010759"/>
    </source>
</evidence>
<dbReference type="PIRSF" id="PIRSF004749">
    <property type="entry name" value="Pep_def"/>
    <property type="match status" value="1"/>
</dbReference>
<sequence length="186" mass="20545">MSATETIAPTAPLLPILVVPDPVLRKHARAVTPADYDEVRALIPSMFATMYAAPGIGLAAPQVGRLLRVIVVDVAPDKVPAPLALVNPEVIATSEDKCSREEGCLSLPDQYAEVVRPSWVKVRYQDENGAKHEIEADGLLATCLQHEIDHLNGVQFVDYLSPLKRNILLRKLAKELKEQKERRGRR</sequence>
<dbReference type="HAMAP" id="MF_00163">
    <property type="entry name" value="Pep_deformylase"/>
    <property type="match status" value="1"/>
</dbReference>
<dbReference type="Gene3D" id="3.90.45.10">
    <property type="entry name" value="Peptide deformylase"/>
    <property type="match status" value="1"/>
</dbReference>
<comment type="similarity">
    <text evidence="1 2">Belongs to the polypeptide deformylase family.</text>
</comment>
<feature type="binding site" evidence="2">
    <location>
        <position position="146"/>
    </location>
    <ligand>
        <name>Fe cation</name>
        <dbReference type="ChEBI" id="CHEBI:24875"/>
    </ligand>
</feature>
<evidence type="ECO:0000313" key="4">
    <source>
        <dbReference type="Proteomes" id="UP001156641"/>
    </source>
</evidence>
<feature type="active site" evidence="2">
    <location>
        <position position="147"/>
    </location>
</feature>
<comment type="cofactor">
    <cofactor evidence="2">
        <name>Fe(2+)</name>
        <dbReference type="ChEBI" id="CHEBI:29033"/>
    </cofactor>
    <text evidence="2">Binds 1 Fe(2+) ion.</text>
</comment>
<dbReference type="RefSeq" id="WP_284257750.1">
    <property type="nucleotide sequence ID" value="NZ_BSOS01000049.1"/>
</dbReference>
<dbReference type="NCBIfam" id="TIGR00079">
    <property type="entry name" value="pept_deformyl"/>
    <property type="match status" value="1"/>
</dbReference>
<dbReference type="SUPFAM" id="SSF56420">
    <property type="entry name" value="Peptide deformylase"/>
    <property type="match status" value="1"/>
</dbReference>
<feature type="binding site" evidence="2">
    <location>
        <position position="150"/>
    </location>
    <ligand>
        <name>Fe cation</name>
        <dbReference type="ChEBI" id="CHEBI:24875"/>
    </ligand>
</feature>
<name>A0ABQ6A5U2_9PROT</name>
<dbReference type="Pfam" id="PF01327">
    <property type="entry name" value="Pep_deformylase"/>
    <property type="match status" value="1"/>
</dbReference>
<organism evidence="3 4">
    <name type="scientific">Acidocella aquatica</name>
    <dbReference type="NCBI Taxonomy" id="1922313"/>
    <lineage>
        <taxon>Bacteria</taxon>
        <taxon>Pseudomonadati</taxon>
        <taxon>Pseudomonadota</taxon>
        <taxon>Alphaproteobacteria</taxon>
        <taxon>Acetobacterales</taxon>
        <taxon>Acidocellaceae</taxon>
        <taxon>Acidocella</taxon>
    </lineage>
</organism>
<gene>
    <name evidence="3" type="primary">def_1</name>
    <name evidence="2" type="synonym">def</name>
    <name evidence="3" type="ORF">GCM10010909_17180</name>
</gene>
<proteinExistence type="inferred from homology"/>
<keyword evidence="2" id="KW-0378">Hydrolase</keyword>
<reference evidence="4" key="1">
    <citation type="journal article" date="2019" name="Int. J. Syst. Evol. Microbiol.">
        <title>The Global Catalogue of Microorganisms (GCM) 10K type strain sequencing project: providing services to taxonomists for standard genome sequencing and annotation.</title>
        <authorList>
            <consortium name="The Broad Institute Genomics Platform"/>
            <consortium name="The Broad Institute Genome Sequencing Center for Infectious Disease"/>
            <person name="Wu L."/>
            <person name="Ma J."/>
        </authorList>
    </citation>
    <scope>NUCLEOTIDE SEQUENCE [LARGE SCALE GENOMIC DNA]</scope>
    <source>
        <strain evidence="4">NBRC 112502</strain>
    </source>
</reference>
<dbReference type="InterPro" id="IPR023635">
    <property type="entry name" value="Peptide_deformylase"/>
</dbReference>
<dbReference type="EMBL" id="BSOS01000049">
    <property type="protein sequence ID" value="GLR67037.1"/>
    <property type="molecule type" value="Genomic_DNA"/>
</dbReference>
<feature type="binding site" evidence="2">
    <location>
        <position position="104"/>
    </location>
    <ligand>
        <name>Fe cation</name>
        <dbReference type="ChEBI" id="CHEBI:24875"/>
    </ligand>
</feature>
<accession>A0ABQ6A5U2</accession>
<keyword evidence="4" id="KW-1185">Reference proteome</keyword>
<dbReference type="CDD" id="cd00487">
    <property type="entry name" value="Pep_deformylase"/>
    <property type="match status" value="1"/>
</dbReference>
<dbReference type="InterPro" id="IPR036821">
    <property type="entry name" value="Peptide_deformylase_sf"/>
</dbReference>
<protein>
    <recommendedName>
        <fullName evidence="2">Peptide deformylase</fullName>
        <shortName evidence="2">PDF</shortName>
        <ecNumber evidence="2">3.5.1.88</ecNumber>
    </recommendedName>
    <alternativeName>
        <fullName evidence="2">Polypeptide deformylase</fullName>
    </alternativeName>
</protein>
<dbReference type="PANTHER" id="PTHR10458">
    <property type="entry name" value="PEPTIDE DEFORMYLASE"/>
    <property type="match status" value="1"/>
</dbReference>
<dbReference type="NCBIfam" id="NF001159">
    <property type="entry name" value="PRK00150.1-3"/>
    <property type="match status" value="1"/>
</dbReference>
<evidence type="ECO:0000313" key="3">
    <source>
        <dbReference type="EMBL" id="GLR67037.1"/>
    </source>
</evidence>
<keyword evidence="2" id="KW-0648">Protein biosynthesis</keyword>
<evidence type="ECO:0000256" key="2">
    <source>
        <dbReference type="HAMAP-Rule" id="MF_00163"/>
    </source>
</evidence>
<dbReference type="Proteomes" id="UP001156641">
    <property type="component" value="Unassembled WGS sequence"/>
</dbReference>